<feature type="domain" description="Type VI secretion system IcmF C-terminal" evidence="2">
    <location>
        <begin position="709"/>
        <end position="779"/>
    </location>
</feature>
<dbReference type="Pfam" id="PF06761">
    <property type="entry name" value="IcmF-related"/>
    <property type="match status" value="1"/>
</dbReference>
<keyword evidence="1" id="KW-1133">Transmembrane helix</keyword>
<feature type="transmembrane region" description="Helical" evidence="1">
    <location>
        <begin position="138"/>
        <end position="161"/>
    </location>
</feature>
<evidence type="ECO:0000259" key="3">
    <source>
        <dbReference type="Pfam" id="PF06761"/>
    </source>
</evidence>
<dbReference type="PANTHER" id="PTHR36153:SF1">
    <property type="entry name" value="TYPE VI SECRETION SYSTEM COMPONENT TSSM1"/>
    <property type="match status" value="1"/>
</dbReference>
<evidence type="ECO:0000256" key="1">
    <source>
        <dbReference type="SAM" id="Phobius"/>
    </source>
</evidence>
<accession>A0A3D9XS67</accession>
<reference evidence="4 5" key="1">
    <citation type="submission" date="2018-08" db="EMBL/GenBank/DDBJ databases">
        <title>Genomic Encyclopedia of Archaeal and Bacterial Type Strains, Phase II (KMG-II): from individual species to whole genera.</title>
        <authorList>
            <person name="Goeker M."/>
        </authorList>
    </citation>
    <scope>NUCLEOTIDE SEQUENCE [LARGE SCALE GENOMIC DNA]</scope>
    <source>
        <strain evidence="4 5">DSM 17099</strain>
    </source>
</reference>
<name>A0A3D9XS67_PARVE</name>
<dbReference type="Proteomes" id="UP000256941">
    <property type="component" value="Unassembled WGS sequence"/>
</dbReference>
<dbReference type="AlphaFoldDB" id="A0A3D9XS67"/>
<organism evidence="4 5">
    <name type="scientific">Paracoccus versutus</name>
    <name type="common">Thiobacillus versutus</name>
    <dbReference type="NCBI Taxonomy" id="34007"/>
    <lineage>
        <taxon>Bacteria</taxon>
        <taxon>Pseudomonadati</taxon>
        <taxon>Pseudomonadota</taxon>
        <taxon>Alphaproteobacteria</taxon>
        <taxon>Rhodobacterales</taxon>
        <taxon>Paracoccaceae</taxon>
        <taxon>Paracoccus</taxon>
    </lineage>
</organism>
<keyword evidence="1" id="KW-0812">Transmembrane</keyword>
<comment type="caution">
    <text evidence="4">The sequence shown here is derived from an EMBL/GenBank/DDBJ whole genome shotgun (WGS) entry which is preliminary data.</text>
</comment>
<dbReference type="PANTHER" id="PTHR36153">
    <property type="entry name" value="INNER MEMBRANE PROTEIN-RELATED"/>
    <property type="match status" value="1"/>
</dbReference>
<dbReference type="InterPro" id="IPR010623">
    <property type="entry name" value="IcmF_C"/>
</dbReference>
<evidence type="ECO:0000259" key="2">
    <source>
        <dbReference type="Pfam" id="PF06744"/>
    </source>
</evidence>
<evidence type="ECO:0000313" key="4">
    <source>
        <dbReference type="EMBL" id="REF69759.1"/>
    </source>
</evidence>
<dbReference type="InterPro" id="IPR009612">
    <property type="entry name" value="IcmF-rel"/>
</dbReference>
<evidence type="ECO:0000313" key="5">
    <source>
        <dbReference type="Proteomes" id="UP000256941"/>
    </source>
</evidence>
<dbReference type="EMBL" id="QTUJ01000002">
    <property type="protein sequence ID" value="REF69759.1"/>
    <property type="molecule type" value="Genomic_DNA"/>
</dbReference>
<gene>
    <name evidence="4" type="ORF">BDD41_2474</name>
</gene>
<sequence>MAGRGETLSAAAERLAGPVLAYADRLPWVAEDMAALAGHARVLLDRFGTEALRAGLPPQAVAAARAALALLLQDAGAANPALPGWQGAARGFGAMDGASLAEALRRGGAELDPVRALVADCLARTEARRQALDRSRPAGWGAMLAVLAAAWLLAALAWALWVETGQSRALDRLFQAEAVAAGLDRDAPFADLGARLDRLRRAEAQVAAGIARVRVRPLGWLTGRDAARRAAAALAQGRARHLPPALARAIDAALAGEGEPAAAYDTLRAWSVLSGAADWQPAWLAGWAEDRAGADPALAGLAPHLLALPHRPDTPIAPPDAELLAQARVLAAETPEPERAFLELRRSAEAAALPPWRPLQALPALADIAERRSGLPLDRPVPGLYTAAGWDMARARGAGLAVEAARQAGAALFAQAPAPQNDSPDRVMALLQGATLQHWQGWLGDLRLRSFDDRRRAVLVSGALSRPDSPLAALIAEVWRQAGGTDRSRPHALQLAVAVRFGPEIQYVESGRIAQIAALFAELHVALGAMDADAADAQRRLLGVQARARTVRALRDAPPLIGRLVEDTLAESGAAEASDLTNPLTRAWQAEVLPLCAPALAGRFPFAQGPDADPAAVAALIGPGGAMDRFLAARAATLLDREADPWRWKPEPRFAGLSPDSAAFLQRALTAGAALAPGLRISAAALAERGRATLLIGGDGGPVGAAGDAVALDWPGADPAAGIEVSFATPEGAARLQQPGPWGLMRLLAPLRLRERDGGRRFLIDLRTEGARLFLEMGFERPLNPLSARRLLAGLACPQVL</sequence>
<protein>
    <submittedName>
        <fullName evidence="4">Type VI secretion system (T6SS) IcmF/TssM family protein</fullName>
    </submittedName>
</protein>
<dbReference type="RefSeq" id="WP_116221953.1">
    <property type="nucleotide sequence ID" value="NZ_CP038197.1"/>
</dbReference>
<feature type="domain" description="IcmF-related" evidence="3">
    <location>
        <begin position="195"/>
        <end position="481"/>
    </location>
</feature>
<dbReference type="InterPro" id="IPR053156">
    <property type="entry name" value="T6SS_TssM-like"/>
</dbReference>
<proteinExistence type="predicted"/>
<dbReference type="Pfam" id="PF06744">
    <property type="entry name" value="IcmF_C"/>
    <property type="match status" value="1"/>
</dbReference>
<keyword evidence="1" id="KW-0472">Membrane</keyword>